<reference evidence="5 6" key="1">
    <citation type="journal article" date="2019" name="Int. J. Syst. Evol. Microbiol.">
        <title>The Global Catalogue of Microorganisms (GCM) 10K type strain sequencing project: providing services to taxonomists for standard genome sequencing and annotation.</title>
        <authorList>
            <consortium name="The Broad Institute Genomics Platform"/>
            <consortium name="The Broad Institute Genome Sequencing Center for Infectious Disease"/>
            <person name="Wu L."/>
            <person name="Ma J."/>
        </authorList>
    </citation>
    <scope>NUCLEOTIDE SEQUENCE [LARGE SCALE GENOMIC DNA]</scope>
    <source>
        <strain evidence="5 6">CGMCC 1.12124</strain>
    </source>
</reference>
<evidence type="ECO:0000259" key="4">
    <source>
        <dbReference type="PROSITE" id="PS50011"/>
    </source>
</evidence>
<dbReference type="SUPFAM" id="SSF56112">
    <property type="entry name" value="Protein kinase-like (PK-like)"/>
    <property type="match status" value="1"/>
</dbReference>
<dbReference type="SUPFAM" id="SSF49503">
    <property type="entry name" value="Cupredoxins"/>
    <property type="match status" value="1"/>
</dbReference>
<dbReference type="Gene3D" id="3.40.190.10">
    <property type="entry name" value="Periplasmic binding protein-like II"/>
    <property type="match status" value="2"/>
</dbReference>
<evidence type="ECO:0000256" key="1">
    <source>
        <dbReference type="ARBA" id="ARBA00022723"/>
    </source>
</evidence>
<feature type="region of interest" description="Disordered" evidence="3">
    <location>
        <begin position="288"/>
        <end position="362"/>
    </location>
</feature>
<dbReference type="RefSeq" id="WP_256413250.1">
    <property type="nucleotide sequence ID" value="NZ_JANHDM010000019.1"/>
</dbReference>
<comment type="caution">
    <text evidence="5">The sequence shown here is derived from an EMBL/GenBank/DDBJ whole genome shotgun (WGS) entry which is preliminary data.</text>
</comment>
<proteinExistence type="predicted"/>
<feature type="domain" description="Protein kinase" evidence="4">
    <location>
        <begin position="15"/>
        <end position="270"/>
    </location>
</feature>
<sequence>MDRLDGPVEGRKGAWSVGDRVGRTPRWTTYRGTDEEGTPVAIRTPTGRVPSDRYDRFDALARQWGTVDERRTVRGLLDWGTDPEPWVAVEYVPDELDSWAAGTSLETARACDQRTRAELLFDVCEILRTYSRYGSTPCHLALHPDCLSFRVDADGPVAVVDDWGLSRLVADPPATPYTAPEQLEGDHASKRTDVYRIGALAAAALGDGSPFPGVDADDPAALVDAIREGIDADALGDEFPEGAVRPVGRATEGDPSDRYATTYPLGRDLLDAVPTVDTADRRADALAATVAPTPEGTGDHGAATDDDDAGAGDDGTAAEAGDDGTAAEGTAAGTSQGGDDSPGDGTPGSGEAAGGADDAGGSRRSLLKAGVGAFTLAGIGYGGLLALDRNDSAPRLPGSETTSPGGSGSDDGTGSGAAQYGGWLDDVENYDATHDYRDEDEVTVSVGTGENGLLFSPAAILIDPGATVVWEWTGEGGAHNVVAEAGTFDSGDPVDEGGYTFEYAFEDASEGDVFNYLCVPHETVGMKGSVAVGDVDDDLVSPDDEGTAAEITGGTVTVDVRNYQWLEELPRAIADSDVPDEVDVEVLSETGGTDRVREFVGAVDAGEPKPDVLLVSVQELGVLFSAGATEPLSAHADDHRIGEVLDETFPALDTAARHPEDGEIHALPYSFAPFSVVYRKPPFEEAGIGDTDEWMTTPPTWAEWSEMVAAAAADRGTDGFVWSGRPSMLPPTFTGVLGGFGGSYYEGGETAPGDDAGVTIADTPGVRAANVLHDLALGGDRADPPVERASPEEVLEYGFSDVLNAFREGRGVAALLPPSIGIDVRDDSEALGVMPVPTGAETSRTTVYGQYAVVNPNTELLGEALAVVRGFRSEAVGSLLVDGGQFPTMNGDPFSLDAMASSPYEPHAPAIRFMAENAVVEPPTETWYRERSAVGEVLRKTITDDPRAGLDEIASILDE</sequence>
<dbReference type="PROSITE" id="PS50011">
    <property type="entry name" value="PROTEIN_KINASE_DOM"/>
    <property type="match status" value="1"/>
</dbReference>
<feature type="compositionally biased region" description="Low complexity" evidence="3">
    <location>
        <begin position="314"/>
        <end position="339"/>
    </location>
</feature>
<feature type="region of interest" description="Disordered" evidence="3">
    <location>
        <begin position="392"/>
        <end position="422"/>
    </location>
</feature>
<dbReference type="InterPro" id="IPR008972">
    <property type="entry name" value="Cupredoxin"/>
</dbReference>
<dbReference type="NCBIfam" id="TIGR03102">
    <property type="entry name" value="halo_cynanin"/>
    <property type="match status" value="1"/>
</dbReference>
<dbReference type="Gene3D" id="2.60.40.420">
    <property type="entry name" value="Cupredoxins - blue copper proteins"/>
    <property type="match status" value="1"/>
</dbReference>
<dbReference type="InterPro" id="IPR017533">
    <property type="entry name" value="Halocyanin"/>
</dbReference>
<dbReference type="Pfam" id="PF00127">
    <property type="entry name" value="Copper-bind"/>
    <property type="match status" value="1"/>
</dbReference>
<dbReference type="Gene3D" id="1.10.510.10">
    <property type="entry name" value="Transferase(Phosphotransferase) domain 1"/>
    <property type="match status" value="1"/>
</dbReference>
<dbReference type="EMBL" id="JBHSKY010000014">
    <property type="protein sequence ID" value="MFC5279542.1"/>
    <property type="molecule type" value="Genomic_DNA"/>
</dbReference>
<evidence type="ECO:0000256" key="3">
    <source>
        <dbReference type="SAM" id="MobiDB-lite"/>
    </source>
</evidence>
<dbReference type="GO" id="GO:0046872">
    <property type="term" value="F:metal ion binding"/>
    <property type="evidence" value="ECO:0007669"/>
    <property type="project" value="UniProtKB-KW"/>
</dbReference>
<evidence type="ECO:0000256" key="2">
    <source>
        <dbReference type="ARBA" id="ARBA00023008"/>
    </source>
</evidence>
<protein>
    <submittedName>
        <fullName evidence="5">Halocyanin domain-containing protein</fullName>
    </submittedName>
</protein>
<gene>
    <name evidence="5" type="ORF">ACFPM1_12355</name>
</gene>
<dbReference type="CDD" id="cd04220">
    <property type="entry name" value="Halocyanin"/>
    <property type="match status" value="1"/>
</dbReference>
<accession>A0ABD5R3Z6</accession>
<dbReference type="InterPro" id="IPR011009">
    <property type="entry name" value="Kinase-like_dom_sf"/>
</dbReference>
<evidence type="ECO:0000313" key="6">
    <source>
        <dbReference type="Proteomes" id="UP001596118"/>
    </source>
</evidence>
<dbReference type="AlphaFoldDB" id="A0ABD5R3Z6"/>
<name>A0ABD5R3Z6_9EURY</name>
<feature type="region of interest" description="Disordered" evidence="3">
    <location>
        <begin position="237"/>
        <end position="262"/>
    </location>
</feature>
<dbReference type="Proteomes" id="UP001596118">
    <property type="component" value="Unassembled WGS sequence"/>
</dbReference>
<dbReference type="InterPro" id="IPR000923">
    <property type="entry name" value="BlueCu_1"/>
</dbReference>
<dbReference type="SUPFAM" id="SSF53850">
    <property type="entry name" value="Periplasmic binding protein-like II"/>
    <property type="match status" value="1"/>
</dbReference>
<dbReference type="InterPro" id="IPR000719">
    <property type="entry name" value="Prot_kinase_dom"/>
</dbReference>
<organism evidence="5 6">
    <name type="scientific">Halorubrum rubrum</name>
    <dbReference type="NCBI Taxonomy" id="1126240"/>
    <lineage>
        <taxon>Archaea</taxon>
        <taxon>Methanobacteriati</taxon>
        <taxon>Methanobacteriota</taxon>
        <taxon>Stenosarchaea group</taxon>
        <taxon>Halobacteria</taxon>
        <taxon>Halobacteriales</taxon>
        <taxon>Haloferacaceae</taxon>
        <taxon>Halorubrum</taxon>
    </lineage>
</organism>
<keyword evidence="1" id="KW-0479">Metal-binding</keyword>
<keyword evidence="6" id="KW-1185">Reference proteome</keyword>
<feature type="compositionally biased region" description="Gly residues" evidence="3">
    <location>
        <begin position="405"/>
        <end position="415"/>
    </location>
</feature>
<keyword evidence="2" id="KW-0186">Copper</keyword>
<evidence type="ECO:0000313" key="5">
    <source>
        <dbReference type="EMBL" id="MFC5279542.1"/>
    </source>
</evidence>